<gene>
    <name evidence="1" type="ORF">MP_TR25269_c5_g1_i1_g.73643</name>
</gene>
<reference evidence="1" key="1">
    <citation type="submission" date="2016-07" db="EMBL/GenBank/DDBJ databases">
        <title>De novo transcriptome assembly of four accessions of the metal hyperaccumulator plant Noccaea caerulescens.</title>
        <authorList>
            <person name="Blande D."/>
            <person name="Halimaa P."/>
            <person name="Tervahauta A.I."/>
            <person name="Aarts M.G."/>
            <person name="Karenlampi S.O."/>
        </authorList>
    </citation>
    <scope>NUCLEOTIDE SEQUENCE</scope>
</reference>
<sequence>MRLYNKFFLCVSCLLDQSGIKILFSISCSNHNHFLVLFKSIDLQIHRSRSAISSLSWICDIDNQFSKIIAESRNLLAPDCNIEPWVSTISSSITFVLVLRFELVLSWPRLHSLVEDLWGQMISH</sequence>
<protein>
    <submittedName>
        <fullName evidence="1">Uncharacterized protein</fullName>
    </submittedName>
</protein>
<dbReference type="EMBL" id="GEVM01024191">
    <property type="protein sequence ID" value="JAU81747.1"/>
    <property type="molecule type" value="Transcribed_RNA"/>
</dbReference>
<name>A0A1J3IN19_NOCCA</name>
<proteinExistence type="predicted"/>
<evidence type="ECO:0000313" key="1">
    <source>
        <dbReference type="EMBL" id="JAU81747.1"/>
    </source>
</evidence>
<organism evidence="1">
    <name type="scientific">Noccaea caerulescens</name>
    <name type="common">Alpine penny-cress</name>
    <name type="synonym">Thlaspi caerulescens</name>
    <dbReference type="NCBI Taxonomy" id="107243"/>
    <lineage>
        <taxon>Eukaryota</taxon>
        <taxon>Viridiplantae</taxon>
        <taxon>Streptophyta</taxon>
        <taxon>Embryophyta</taxon>
        <taxon>Tracheophyta</taxon>
        <taxon>Spermatophyta</taxon>
        <taxon>Magnoliopsida</taxon>
        <taxon>eudicotyledons</taxon>
        <taxon>Gunneridae</taxon>
        <taxon>Pentapetalae</taxon>
        <taxon>rosids</taxon>
        <taxon>malvids</taxon>
        <taxon>Brassicales</taxon>
        <taxon>Brassicaceae</taxon>
        <taxon>Coluteocarpeae</taxon>
        <taxon>Noccaea</taxon>
    </lineage>
</organism>
<dbReference type="AlphaFoldDB" id="A0A1J3IN19"/>
<accession>A0A1J3IN19</accession>